<feature type="compositionally biased region" description="Basic and acidic residues" evidence="2">
    <location>
        <begin position="148"/>
        <end position="160"/>
    </location>
</feature>
<evidence type="ECO:0000313" key="4">
    <source>
        <dbReference type="Proteomes" id="UP000297527"/>
    </source>
</evidence>
<feature type="coiled-coil region" evidence="1">
    <location>
        <begin position="253"/>
        <end position="336"/>
    </location>
</feature>
<sequence>MIAQWPSFIPSPPSPLPPKLTEVKGVTVKKPLKVEEILVVEYTTTPIIETAVLPVKRPVRRRQRASKRKNLEGGARLKLPKNRQIPDPQRPGYTLQLGKQSIARLLEKLDEAEEHITPHVHLRGGGDRGQRDRDAYRRRSPSPHRGRYGPDRSYDPHRESQWSQYRPRPAESGREQRDRYTPASTNATRSRSPERRDRGPPASAVASKSVPSGAAREDDPEYVKMVLENPYVNTPKENASRELIRNWGIQFKIEAKKRKADQDQKALEQTQNQTRLQNLEAQLKQKEADLDTHESGLDARECDRMKELEDQLRHQFKELEDRLKQKECDLNTRESELMSREAILSEKEKSHVGLQAEPALAPIETNSRNETMMNDEELVFPSIPLESLTWDPIAVEEQESSGEDNYDGDCIMMNPTPVDGNQLLAMLNGLGENGQALVNRIREWKVDASYIPPWANDQMQMLGAKSTQYEFLPGRMRIHKDLIGDIERQYFDTLKQKDQLASYSPEKIEATRAWAYNWLSIHVEDPRCFFKPNWW</sequence>
<keyword evidence="1" id="KW-0175">Coiled coil</keyword>
<feature type="compositionally biased region" description="Basic residues" evidence="2">
    <location>
        <begin position="138"/>
        <end position="147"/>
    </location>
</feature>
<dbReference type="AlphaFoldDB" id="A0A4Z1HBF5"/>
<feature type="compositionally biased region" description="Basic and acidic residues" evidence="2">
    <location>
        <begin position="168"/>
        <end position="180"/>
    </location>
</feature>
<keyword evidence="4" id="KW-1185">Reference proteome</keyword>
<evidence type="ECO:0000256" key="2">
    <source>
        <dbReference type="SAM" id="MobiDB-lite"/>
    </source>
</evidence>
<feature type="compositionally biased region" description="Basic and acidic residues" evidence="2">
    <location>
        <begin position="124"/>
        <end position="137"/>
    </location>
</feature>
<dbReference type="Proteomes" id="UP000297527">
    <property type="component" value="Unassembled WGS sequence"/>
</dbReference>
<feature type="region of interest" description="Disordered" evidence="2">
    <location>
        <begin position="59"/>
        <end position="94"/>
    </location>
</feature>
<feature type="compositionally biased region" description="Low complexity" evidence="2">
    <location>
        <begin position="200"/>
        <end position="214"/>
    </location>
</feature>
<dbReference type="EMBL" id="PQXN01000459">
    <property type="protein sequence ID" value="TGO44792.1"/>
    <property type="molecule type" value="Genomic_DNA"/>
</dbReference>
<feature type="compositionally biased region" description="Basic residues" evidence="2">
    <location>
        <begin position="59"/>
        <end position="68"/>
    </location>
</feature>
<comment type="caution">
    <text evidence="3">The sequence shown here is derived from an EMBL/GenBank/DDBJ whole genome shotgun (WGS) entry which is preliminary data.</text>
</comment>
<protein>
    <submittedName>
        <fullName evidence="3">Uncharacterized protein</fullName>
    </submittedName>
</protein>
<feature type="region of interest" description="Disordered" evidence="2">
    <location>
        <begin position="116"/>
        <end position="220"/>
    </location>
</feature>
<evidence type="ECO:0000313" key="3">
    <source>
        <dbReference type="EMBL" id="TGO44792.1"/>
    </source>
</evidence>
<accession>A0A4Z1HBF5</accession>
<evidence type="ECO:0000256" key="1">
    <source>
        <dbReference type="SAM" id="Coils"/>
    </source>
</evidence>
<proteinExistence type="predicted"/>
<organism evidence="3 4">
    <name type="scientific">Botryotinia convoluta</name>
    <dbReference type="NCBI Taxonomy" id="54673"/>
    <lineage>
        <taxon>Eukaryota</taxon>
        <taxon>Fungi</taxon>
        <taxon>Dikarya</taxon>
        <taxon>Ascomycota</taxon>
        <taxon>Pezizomycotina</taxon>
        <taxon>Leotiomycetes</taxon>
        <taxon>Helotiales</taxon>
        <taxon>Sclerotiniaceae</taxon>
        <taxon>Botryotinia</taxon>
    </lineage>
</organism>
<gene>
    <name evidence="3" type="ORF">BCON_0461g00030</name>
</gene>
<name>A0A4Z1HBF5_9HELO</name>
<reference evidence="3 4" key="1">
    <citation type="submission" date="2017-12" db="EMBL/GenBank/DDBJ databases">
        <title>Comparative genomics of Botrytis spp.</title>
        <authorList>
            <person name="Valero-Jimenez C.A."/>
            <person name="Tapia P."/>
            <person name="Veloso J."/>
            <person name="Silva-Moreno E."/>
            <person name="Staats M."/>
            <person name="Valdes J.H."/>
            <person name="Van Kan J.A.L."/>
        </authorList>
    </citation>
    <scope>NUCLEOTIDE SEQUENCE [LARGE SCALE GENOMIC DNA]</scope>
    <source>
        <strain evidence="3 4">MUCL11595</strain>
    </source>
</reference>